<reference evidence="2 3" key="1">
    <citation type="journal article" date="2012" name="MBio">
        <title>Insight into the transmission biology and species-specific functional capabilities of tsetse (Diptera: glossinidae) obligate symbiont wigglesworthia.</title>
        <authorList>
            <person name="Rio R.V."/>
            <person name="Symula R.E."/>
            <person name="Wang J."/>
            <person name="Lohs C."/>
            <person name="Wu Y.N."/>
            <person name="Snyder A.K."/>
            <person name="Bjornson R.D."/>
            <person name="Oshima K."/>
            <person name="Biehl B.S."/>
            <person name="Perna N.T."/>
            <person name="Hattori M."/>
            <person name="Aksoy S."/>
        </authorList>
    </citation>
    <scope>NUCLEOTIDE SEQUENCE [LARGE SCALE GENOMIC DNA]</scope>
    <source>
        <strain evidence="2">WGM</strain>
    </source>
</reference>
<dbReference type="HOGENOM" id="CLU_007884_6_1_6"/>
<dbReference type="GO" id="GO:0008168">
    <property type="term" value="F:methyltransferase activity"/>
    <property type="evidence" value="ECO:0007669"/>
    <property type="project" value="UniProtKB-KW"/>
</dbReference>
<organism evidence="2 3">
    <name type="scientific">Wigglesworthia glossinidia endosymbiont of Glossina morsitans morsitans</name>
    <name type="common">Yale colony</name>
    <dbReference type="NCBI Taxonomy" id="1142511"/>
    <lineage>
        <taxon>Bacteria</taxon>
        <taxon>Pseudomonadati</taxon>
        <taxon>Pseudomonadota</taxon>
        <taxon>Gammaproteobacteria</taxon>
        <taxon>Enterobacterales</taxon>
        <taxon>Erwiniaceae</taxon>
        <taxon>Wigglesworthia</taxon>
    </lineage>
</organism>
<dbReference type="Proteomes" id="UP000009061">
    <property type="component" value="Chromosome"/>
</dbReference>
<proteinExistence type="predicted"/>
<dbReference type="RefSeq" id="WP_014354098.1">
    <property type="nucleotide sequence ID" value="NC_016893.1"/>
</dbReference>
<dbReference type="GO" id="GO:0016226">
    <property type="term" value="P:iron-sulfur cluster assembly"/>
    <property type="evidence" value="ECO:0007669"/>
    <property type="project" value="TreeGrafter"/>
</dbReference>
<gene>
    <name evidence="2" type="ORF">WIGMOR_0323</name>
</gene>
<name>H6Q5W3_WIGGL</name>
<dbReference type="SUPFAM" id="SSF101790">
    <property type="entry name" value="Aminomethyltransferase beta-barrel domain"/>
    <property type="match status" value="1"/>
</dbReference>
<keyword evidence="2" id="KW-0489">Methyltransferase</keyword>
<dbReference type="NCBIfam" id="NF007110">
    <property type="entry name" value="PRK09559.1"/>
    <property type="match status" value="1"/>
</dbReference>
<dbReference type="InterPro" id="IPR029043">
    <property type="entry name" value="GcvT/YgfZ_C"/>
</dbReference>
<dbReference type="Gene3D" id="3.30.70.1630">
    <property type="match status" value="1"/>
</dbReference>
<dbReference type="EMBL" id="CP003315">
    <property type="protein sequence ID" value="AFA41159.1"/>
    <property type="molecule type" value="Genomic_DNA"/>
</dbReference>
<feature type="domain" description="tRNA-modifying protein YgfZ-like beta-barrel" evidence="1">
    <location>
        <begin position="229"/>
        <end position="291"/>
    </location>
</feature>
<dbReference type="STRING" id="1142511.WIGMOR_0323"/>
<dbReference type="Gene3D" id="3.30.70.1400">
    <property type="entry name" value="Aminomethyltransferase beta-barrel domains"/>
    <property type="match status" value="1"/>
</dbReference>
<sequence>MLHILNNLALVQVTGKDALKFLNNQFTCNILNLKYNMFKITSHCNVKGKVISVMYVFYYQNKIAYIQNRSVNQFQIQKLEQYSIFYDVKIIEQTSVILIELSNLKAQSVLKSIFQVIPDIFNTVVHHEYCTLIYLNYDKPRYLLIIDINKKSDLIYSLKKSFFATDYQKWLAWNIKSKFPIIERKTSELFFPQEINMISLKGVDFTKGCYLGQEIISRIHYLKIKNKFLAIMYGNFSKNPSIGDIIEYNVNKSWLRAGIILSAYRINIFYFLIQAVLVEKVHKSDRKRFRLQKNHNNYLFFKSFAEKNLSKSFR</sequence>
<dbReference type="GO" id="GO:0032259">
    <property type="term" value="P:methylation"/>
    <property type="evidence" value="ECO:0007669"/>
    <property type="project" value="UniProtKB-KW"/>
</dbReference>
<dbReference type="NCBIfam" id="TIGR03317">
    <property type="entry name" value="ygfZ_signature"/>
    <property type="match status" value="1"/>
</dbReference>
<dbReference type="Pfam" id="PF21130">
    <property type="entry name" value="YgfZ_barrel"/>
    <property type="match status" value="1"/>
</dbReference>
<keyword evidence="2" id="KW-0808">Transferase</keyword>
<dbReference type="InterPro" id="IPR045179">
    <property type="entry name" value="YgfZ/GcvT"/>
</dbReference>
<dbReference type="eggNOG" id="COG0354">
    <property type="taxonomic scope" value="Bacteria"/>
</dbReference>
<dbReference type="PANTHER" id="PTHR22602">
    <property type="entry name" value="TRANSFERASE CAF17, MITOCHONDRIAL-RELATED"/>
    <property type="match status" value="1"/>
</dbReference>
<dbReference type="PANTHER" id="PTHR22602:SF0">
    <property type="entry name" value="TRANSFERASE CAF17, MITOCHONDRIAL-RELATED"/>
    <property type="match status" value="1"/>
</dbReference>
<dbReference type="KEGG" id="wgl:WIGMOR_0323"/>
<protein>
    <submittedName>
        <fullName evidence="2">Putative aminomethyltransferase</fullName>
    </submittedName>
</protein>
<evidence type="ECO:0000313" key="2">
    <source>
        <dbReference type="EMBL" id="AFA41159.1"/>
    </source>
</evidence>
<dbReference type="Gene3D" id="2.40.30.160">
    <property type="match status" value="1"/>
</dbReference>
<dbReference type="InterPro" id="IPR048451">
    <property type="entry name" value="YgfZ_barrel"/>
</dbReference>
<dbReference type="SUPFAM" id="SSF103025">
    <property type="entry name" value="Folate-binding domain"/>
    <property type="match status" value="1"/>
</dbReference>
<dbReference type="InterPro" id="IPR017703">
    <property type="entry name" value="YgfZ/GCV_T_CS"/>
</dbReference>
<keyword evidence="3" id="KW-1185">Reference proteome</keyword>
<evidence type="ECO:0000313" key="3">
    <source>
        <dbReference type="Proteomes" id="UP000009061"/>
    </source>
</evidence>
<evidence type="ECO:0000259" key="1">
    <source>
        <dbReference type="Pfam" id="PF21130"/>
    </source>
</evidence>
<dbReference type="AlphaFoldDB" id="H6Q5W3"/>
<dbReference type="OrthoDB" id="9796287at2"/>
<accession>H6Q5W3</accession>